<dbReference type="Gene3D" id="1.25.40.10">
    <property type="entry name" value="Tetratricopeptide repeat domain"/>
    <property type="match status" value="2"/>
</dbReference>
<protein>
    <submittedName>
        <fullName evidence="4">TPR-like protein</fullName>
    </submittedName>
</protein>
<gene>
    <name evidence="4" type="ORF">P280DRAFT_530144</name>
</gene>
<feature type="compositionally biased region" description="Low complexity" evidence="3">
    <location>
        <begin position="823"/>
        <end position="833"/>
    </location>
</feature>
<comment type="similarity">
    <text evidence="2">Belongs to the YPP1 family.</text>
</comment>
<proteinExistence type="inferred from homology"/>
<comment type="function">
    <text evidence="1">Involved in endocytosis.</text>
</comment>
<feature type="compositionally biased region" description="Low complexity" evidence="3">
    <location>
        <begin position="883"/>
        <end position="893"/>
    </location>
</feature>
<name>A0A6A6RRP3_9PLEO</name>
<dbReference type="InterPro" id="IPR019734">
    <property type="entry name" value="TPR_rpt"/>
</dbReference>
<dbReference type="InterPro" id="IPR051722">
    <property type="entry name" value="Endocytosis_PI4K-reg_protein"/>
</dbReference>
<evidence type="ECO:0000313" key="5">
    <source>
        <dbReference type="Proteomes" id="UP000799753"/>
    </source>
</evidence>
<dbReference type="AlphaFoldDB" id="A0A6A6RRP3"/>
<dbReference type="SUPFAM" id="SSF48452">
    <property type="entry name" value="TPR-like"/>
    <property type="match status" value="1"/>
</dbReference>
<dbReference type="InterPro" id="IPR011990">
    <property type="entry name" value="TPR-like_helical_dom_sf"/>
</dbReference>
<dbReference type="PANTHER" id="PTHR23083">
    <property type="entry name" value="TETRATRICOPEPTIDE REPEAT PROTEIN, TPR"/>
    <property type="match status" value="1"/>
</dbReference>
<sequence>MYPTPELLPPYANSSPSGDVIPRILAHASIEHQREQQGFGLHRPIGRGTMHGTLERYSGTVPQDREACGSPPIWLTPQGLTLTARSETQIAAHSSQRPSTASSTASSKLSSIVPSLLTAIEEEDNVQDRFQATVCLAWLHHVVEEPGMAIARLPNDFEAVVAEMQEGTIGGWTRVCIVKGAFLKGSSQESTGAIEDAIATYASVLPWLHSKPFAAESSQFRMWTEHLLVRLCHLSDQSVETGKYTDPVDALGTFRFWAKYWESTAKTHASEGSEGATLAKHRRLAWKAYYDTLSEILHNHLPYEPDSTDDKSHHAHARLQQRAELKKVETIYESLLVKETHFPKAIETNREIETWVDAVMANWRFLCGPTWSNADIGAGGKEGVARSVLEILYRAATKTFHSTQILRYLFTVHASLAEFELAFKAYESYVEIVARGKDRSEKSGEQEVGIDDDGTVLLTSAQAIKLLCRYGDRKEAEKAVEIAHNIEKWLEQSEHMKSFKPEAGSVRPLEAAVDPRSLAIAYAAIGISHAQWARFTYQADARAGIQAKAVQYLRKSLAPNLRESNNIEALYALALVLAETRDIPGAIKIVKRGLSSHARNNSSFSTDGVLSQGPVTEFGRERKLIPLWHLLALLLTSRSDFSAAEHACEAAFEQFGDPANLFGNEDEQGFRSEHLNEANGRSARSLGVVDQMEGFEKAGILQVKMTQLSLVEVIDGSTAAVDGCDELTALYARLFGDTAAEQTIPPPENTMAPPKTAAGTIRTSIFRGRGSVKSTVKPNASVAGTRHSIIATQATAAPAIQITDEDGAGHSGGHHFKHHKQSDSQSSVQRSPSNKLQKKGANSLRRKSLADADDAPEVPDLPEGISSATPARSSAAHGKSPRRPSVSSSRRSVGSQDTPLRPAVHNMSPTAEPPPTGHAHQPPKQDARLPSYPNQNYIPPDPYFSKVQDRRQKVTMLVTIWIYISGLYARAGIFEDAKDALKEAFKLAKTFESEVAQESSSSKAFAERGWGGGKSVEELWADVYAARGRLMLAKGVKHEARIDFERAVSHFPNHADAIVGLSDILLDIYCKVIPLEPGTNANAPTPSSPAEASILETHESKTAHFAAHTPSAENQFSPPELNRLAARDRAFGLLSTLTKLGAGWDYTEAWYALSRAYEESGQIDKTKEVLWWCVELEDTHPIRNWRSVTLGGFVL</sequence>
<dbReference type="OrthoDB" id="29013at2759"/>
<evidence type="ECO:0000256" key="1">
    <source>
        <dbReference type="ARBA" id="ARBA00002550"/>
    </source>
</evidence>
<evidence type="ECO:0000313" key="4">
    <source>
        <dbReference type="EMBL" id="KAF2637785.1"/>
    </source>
</evidence>
<dbReference type="Proteomes" id="UP000799753">
    <property type="component" value="Unassembled WGS sequence"/>
</dbReference>
<reference evidence="4" key="1">
    <citation type="journal article" date="2020" name="Stud. Mycol.">
        <title>101 Dothideomycetes genomes: a test case for predicting lifestyles and emergence of pathogens.</title>
        <authorList>
            <person name="Haridas S."/>
            <person name="Albert R."/>
            <person name="Binder M."/>
            <person name="Bloem J."/>
            <person name="Labutti K."/>
            <person name="Salamov A."/>
            <person name="Andreopoulos B."/>
            <person name="Baker S."/>
            <person name="Barry K."/>
            <person name="Bills G."/>
            <person name="Bluhm B."/>
            <person name="Cannon C."/>
            <person name="Castanera R."/>
            <person name="Culley D."/>
            <person name="Daum C."/>
            <person name="Ezra D."/>
            <person name="Gonzalez J."/>
            <person name="Henrissat B."/>
            <person name="Kuo A."/>
            <person name="Liang C."/>
            <person name="Lipzen A."/>
            <person name="Lutzoni F."/>
            <person name="Magnuson J."/>
            <person name="Mondo S."/>
            <person name="Nolan M."/>
            <person name="Ohm R."/>
            <person name="Pangilinan J."/>
            <person name="Park H.-J."/>
            <person name="Ramirez L."/>
            <person name="Alfaro M."/>
            <person name="Sun H."/>
            <person name="Tritt A."/>
            <person name="Yoshinaga Y."/>
            <person name="Zwiers L.-H."/>
            <person name="Turgeon B."/>
            <person name="Goodwin S."/>
            <person name="Spatafora J."/>
            <person name="Crous P."/>
            <person name="Grigoriev I."/>
        </authorList>
    </citation>
    <scope>NUCLEOTIDE SEQUENCE</scope>
    <source>
        <strain evidence="4">CBS 473.64</strain>
    </source>
</reference>
<evidence type="ECO:0000256" key="2">
    <source>
        <dbReference type="ARBA" id="ARBA00038251"/>
    </source>
</evidence>
<feature type="region of interest" description="Disordered" evidence="3">
    <location>
        <begin position="804"/>
        <end position="935"/>
    </location>
</feature>
<dbReference type="SMART" id="SM00028">
    <property type="entry name" value="TPR"/>
    <property type="match status" value="5"/>
</dbReference>
<keyword evidence="5" id="KW-1185">Reference proteome</keyword>
<evidence type="ECO:0000256" key="3">
    <source>
        <dbReference type="SAM" id="MobiDB-lite"/>
    </source>
</evidence>
<dbReference type="EMBL" id="MU006792">
    <property type="protein sequence ID" value="KAF2637785.1"/>
    <property type="molecule type" value="Genomic_DNA"/>
</dbReference>
<dbReference type="PANTHER" id="PTHR23083:SF464">
    <property type="entry name" value="TETRATRICOPEPTIDE REPEAT DOMAIN 7, ISOFORM A"/>
    <property type="match status" value="1"/>
</dbReference>
<accession>A0A6A6RRP3</accession>
<organism evidence="4 5">
    <name type="scientific">Massarina eburnea CBS 473.64</name>
    <dbReference type="NCBI Taxonomy" id="1395130"/>
    <lineage>
        <taxon>Eukaryota</taxon>
        <taxon>Fungi</taxon>
        <taxon>Dikarya</taxon>
        <taxon>Ascomycota</taxon>
        <taxon>Pezizomycotina</taxon>
        <taxon>Dothideomycetes</taxon>
        <taxon>Pleosporomycetidae</taxon>
        <taxon>Pleosporales</taxon>
        <taxon>Massarineae</taxon>
        <taxon>Massarinaceae</taxon>
        <taxon>Massarina</taxon>
    </lineage>
</organism>